<dbReference type="RefSeq" id="WP_041497139.1">
    <property type="nucleotide sequence ID" value="NZ_AP014548.1"/>
</dbReference>
<dbReference type="PANTHER" id="PTHR24421:SF10">
    <property type="entry name" value="NITRATE_NITRITE SENSOR PROTEIN NARQ"/>
    <property type="match status" value="1"/>
</dbReference>
<dbReference type="PROSITE" id="PS50109">
    <property type="entry name" value="HIS_KIN"/>
    <property type="match status" value="1"/>
</dbReference>
<evidence type="ECO:0000256" key="15">
    <source>
        <dbReference type="ARBA" id="ARBA00023012"/>
    </source>
</evidence>
<dbReference type="OrthoDB" id="9760839at2"/>
<dbReference type="Pfam" id="PF07730">
    <property type="entry name" value="HisKA_3"/>
    <property type="match status" value="1"/>
</dbReference>
<gene>
    <name evidence="24" type="ORF">NMS_2624</name>
</gene>
<keyword evidence="21" id="KW-0472">Membrane</keyword>
<sequence>MKLIKVLLFLFSVTSLAQVNLLDQVRRKNDVGKYQEGKDILVKIDTTGFNSLNKAKYLYEVALGKINLEGEIVKSYQILLNAKKLLKDQNDNLLFKLNDELIYAQLAFDDSENTANELMAENCAIAEKTKDPEHIIYCNGYLFHQIDNDDPLKFKKQLELLHKNRVIAEKANLKTIHGNEIINIATIHERAKQFDSAMFYYEKSKEYVENKEYVPTKIAYYNNVANTLNNLGRYEEAIDNLNKALQLSKDETVNTTKLNILFNLAQNYDLNKDYEKGLAAYKDYMSYYDSLNRTERFSAVKELETKYQVQERKLENAELTAANERQKLLIISIAGSALVLLLIAGFVYNNQRKKQRIAKQEAELEKQRADNLMKNQELATIDAMIQGQEKERKKLAEDLHDNLGSSLTTIRLYFDNLKNHFKPETSSEIYERTDKLLEDTYATIRGMSHSRHNGVLASKGLIPSLQTLAENITQSGKLKVDIFHHGMDRKLENSLELNLFRMLQELVSNVVKHAGATAASISIIGSENSINIMVEDNGVGFEPSLSKKADGMGLYSIETRVEEMDGVFEIDSNTGHGTTISIEIPTL</sequence>
<dbReference type="InterPro" id="IPR004358">
    <property type="entry name" value="Sig_transdc_His_kin-like_C"/>
</dbReference>
<dbReference type="GO" id="GO:0005737">
    <property type="term" value="C:cytoplasm"/>
    <property type="evidence" value="ECO:0007669"/>
    <property type="project" value="UniProtKB-SubCell"/>
</dbReference>
<dbReference type="InterPro" id="IPR005467">
    <property type="entry name" value="His_kinase_dom"/>
</dbReference>
<dbReference type="InterPro" id="IPR050482">
    <property type="entry name" value="Sensor_HK_TwoCompSys"/>
</dbReference>
<evidence type="ECO:0000256" key="17">
    <source>
        <dbReference type="ARBA" id="ARBA00024827"/>
    </source>
</evidence>
<accession>W8VWU4</accession>
<feature type="coiled-coil region" evidence="20">
    <location>
        <begin position="300"/>
        <end position="379"/>
    </location>
</feature>
<comment type="subcellular location">
    <subcellularLocation>
        <location evidence="3">Cytoplasm</location>
    </subcellularLocation>
</comment>
<dbReference type="GO" id="GO:0051539">
    <property type="term" value="F:4 iron, 4 sulfur cluster binding"/>
    <property type="evidence" value="ECO:0007669"/>
    <property type="project" value="UniProtKB-KW"/>
</dbReference>
<keyword evidence="19" id="KW-0802">TPR repeat</keyword>
<dbReference type="SUPFAM" id="SSF48452">
    <property type="entry name" value="TPR-like"/>
    <property type="match status" value="1"/>
</dbReference>
<dbReference type="InterPro" id="IPR011712">
    <property type="entry name" value="Sig_transdc_His_kin_sub3_dim/P"/>
</dbReference>
<reference evidence="24 25" key="1">
    <citation type="journal article" date="2014" name="Proc. Natl. Acad. Sci. U.S.A.">
        <title>Functional characterization of flavobacteria rhodopsins reveals a unique class of light-driven chloride pump in bacteria.</title>
        <authorList>
            <person name="Yoshizawa S."/>
            <person name="Kumagai Y."/>
            <person name="Kim H."/>
            <person name="Ogura Y."/>
            <person name="Hayashi T."/>
            <person name="Iwasaki W."/>
            <person name="DeLong E.F."/>
            <person name="Kogure K."/>
        </authorList>
    </citation>
    <scope>NUCLEOTIDE SEQUENCE [LARGE SCALE GENOMIC DNA]</scope>
    <source>
        <strain evidence="24 25">S1-08</strain>
    </source>
</reference>
<keyword evidence="6" id="KW-0004">4Fe-4S</keyword>
<feature type="chain" id="PRO_5004914029" description="Oxygen sensor histidine kinase NreB" evidence="22">
    <location>
        <begin position="18"/>
        <end position="587"/>
    </location>
</feature>
<dbReference type="SMART" id="SM00028">
    <property type="entry name" value="TPR"/>
    <property type="match status" value="3"/>
</dbReference>
<dbReference type="PRINTS" id="PR00344">
    <property type="entry name" value="BCTRLSENSOR"/>
</dbReference>
<dbReference type="GO" id="GO:0005524">
    <property type="term" value="F:ATP binding"/>
    <property type="evidence" value="ECO:0007669"/>
    <property type="project" value="UniProtKB-KW"/>
</dbReference>
<feature type="signal peptide" evidence="22">
    <location>
        <begin position="1"/>
        <end position="17"/>
    </location>
</feature>
<evidence type="ECO:0000256" key="21">
    <source>
        <dbReference type="SAM" id="Phobius"/>
    </source>
</evidence>
<evidence type="ECO:0000259" key="23">
    <source>
        <dbReference type="PROSITE" id="PS50109"/>
    </source>
</evidence>
<dbReference type="InterPro" id="IPR036890">
    <property type="entry name" value="HATPase_C_sf"/>
</dbReference>
<evidence type="ECO:0000256" key="2">
    <source>
        <dbReference type="ARBA" id="ARBA00001966"/>
    </source>
</evidence>
<dbReference type="GO" id="GO:0046983">
    <property type="term" value="F:protein dimerization activity"/>
    <property type="evidence" value="ECO:0007669"/>
    <property type="project" value="InterPro"/>
</dbReference>
<dbReference type="Pfam" id="PF13424">
    <property type="entry name" value="TPR_12"/>
    <property type="match status" value="1"/>
</dbReference>
<evidence type="ECO:0000256" key="20">
    <source>
        <dbReference type="SAM" id="Coils"/>
    </source>
</evidence>
<evidence type="ECO:0000256" key="10">
    <source>
        <dbReference type="ARBA" id="ARBA00022723"/>
    </source>
</evidence>
<keyword evidence="13" id="KW-0067">ATP-binding</keyword>
<dbReference type="Gene3D" id="1.25.40.10">
    <property type="entry name" value="Tetratricopeptide repeat domain"/>
    <property type="match status" value="1"/>
</dbReference>
<keyword evidence="21" id="KW-1133">Transmembrane helix</keyword>
<dbReference type="Proteomes" id="UP000031760">
    <property type="component" value="Chromosome"/>
</dbReference>
<protein>
    <recommendedName>
        <fullName evidence="5">Oxygen sensor histidine kinase NreB</fullName>
        <ecNumber evidence="4">2.7.13.3</ecNumber>
    </recommendedName>
    <alternativeName>
        <fullName evidence="18">Nitrogen regulation protein B</fullName>
    </alternativeName>
</protein>
<dbReference type="GO" id="GO:0046872">
    <property type="term" value="F:metal ion binding"/>
    <property type="evidence" value="ECO:0007669"/>
    <property type="project" value="UniProtKB-KW"/>
</dbReference>
<keyword evidence="22" id="KW-0732">Signal</keyword>
<evidence type="ECO:0000256" key="4">
    <source>
        <dbReference type="ARBA" id="ARBA00012438"/>
    </source>
</evidence>
<dbReference type="PANTHER" id="PTHR24421">
    <property type="entry name" value="NITRATE/NITRITE SENSOR PROTEIN NARX-RELATED"/>
    <property type="match status" value="1"/>
</dbReference>
<dbReference type="Pfam" id="PF02518">
    <property type="entry name" value="HATPase_c"/>
    <property type="match status" value="1"/>
</dbReference>
<keyword evidence="8" id="KW-0597">Phosphoprotein</keyword>
<comment type="cofactor">
    <cofactor evidence="2">
        <name>[4Fe-4S] cluster</name>
        <dbReference type="ChEBI" id="CHEBI:49883"/>
    </cofactor>
</comment>
<evidence type="ECO:0000256" key="18">
    <source>
        <dbReference type="ARBA" id="ARBA00030800"/>
    </source>
</evidence>
<keyword evidence="25" id="KW-1185">Reference proteome</keyword>
<dbReference type="AlphaFoldDB" id="W8VWU4"/>
<comment type="function">
    <text evidence="17">Member of the two-component regulatory system NreB/NreC involved in the control of dissimilatory nitrate/nitrite reduction in response to oxygen. NreB functions as a direct oxygen sensor histidine kinase which is autophosphorylated, in the absence of oxygen, probably at the conserved histidine residue, and transfers its phosphate group probably to a conserved aspartate residue of NreC. NreB/NreC activates the expression of the nitrate (narGHJI) and nitrite (nir) reductase operons, as well as the putative nitrate transporter gene narT.</text>
</comment>
<evidence type="ECO:0000256" key="3">
    <source>
        <dbReference type="ARBA" id="ARBA00004496"/>
    </source>
</evidence>
<feature type="transmembrane region" description="Helical" evidence="21">
    <location>
        <begin position="328"/>
        <end position="348"/>
    </location>
</feature>
<feature type="domain" description="Histidine kinase" evidence="23">
    <location>
        <begin position="398"/>
        <end position="587"/>
    </location>
</feature>
<evidence type="ECO:0000256" key="22">
    <source>
        <dbReference type="SAM" id="SignalP"/>
    </source>
</evidence>
<dbReference type="InterPro" id="IPR019734">
    <property type="entry name" value="TPR_rpt"/>
</dbReference>
<dbReference type="PROSITE" id="PS50005">
    <property type="entry name" value="TPR"/>
    <property type="match status" value="1"/>
</dbReference>
<dbReference type="EC" id="2.7.13.3" evidence="4"/>
<dbReference type="HOGENOM" id="CLU_000445_106_2_10"/>
<keyword evidence="9" id="KW-0808">Transferase</keyword>
<keyword evidence="16" id="KW-0411">Iron-sulfur</keyword>
<organism evidence="24 25">
    <name type="scientific">Nonlabens marinus S1-08</name>
    <dbReference type="NCBI Taxonomy" id="1454201"/>
    <lineage>
        <taxon>Bacteria</taxon>
        <taxon>Pseudomonadati</taxon>
        <taxon>Bacteroidota</taxon>
        <taxon>Flavobacteriia</taxon>
        <taxon>Flavobacteriales</taxon>
        <taxon>Flavobacteriaceae</taxon>
        <taxon>Nonlabens</taxon>
    </lineage>
</organism>
<feature type="coiled-coil region" evidence="20">
    <location>
        <begin position="224"/>
        <end position="251"/>
    </location>
</feature>
<evidence type="ECO:0000256" key="16">
    <source>
        <dbReference type="ARBA" id="ARBA00023014"/>
    </source>
</evidence>
<keyword evidence="11" id="KW-0547">Nucleotide-binding</keyword>
<dbReference type="SUPFAM" id="SSF55874">
    <property type="entry name" value="ATPase domain of HSP90 chaperone/DNA topoisomerase II/histidine kinase"/>
    <property type="match status" value="1"/>
</dbReference>
<comment type="catalytic activity">
    <reaction evidence="1">
        <text>ATP + protein L-histidine = ADP + protein N-phospho-L-histidine.</text>
        <dbReference type="EC" id="2.7.13.3"/>
    </reaction>
</comment>
<keyword evidence="7" id="KW-0963">Cytoplasm</keyword>
<dbReference type="CDD" id="cd16917">
    <property type="entry name" value="HATPase_UhpB-NarQ-NarX-like"/>
    <property type="match status" value="1"/>
</dbReference>
<evidence type="ECO:0000256" key="14">
    <source>
        <dbReference type="ARBA" id="ARBA00023004"/>
    </source>
</evidence>
<evidence type="ECO:0000256" key="5">
    <source>
        <dbReference type="ARBA" id="ARBA00017322"/>
    </source>
</evidence>
<dbReference type="STRING" id="1454201.NMS_2624"/>
<dbReference type="GO" id="GO:0016020">
    <property type="term" value="C:membrane"/>
    <property type="evidence" value="ECO:0007669"/>
    <property type="project" value="InterPro"/>
</dbReference>
<dbReference type="InterPro" id="IPR011990">
    <property type="entry name" value="TPR-like_helical_dom_sf"/>
</dbReference>
<evidence type="ECO:0000313" key="24">
    <source>
        <dbReference type="EMBL" id="BAO56633.1"/>
    </source>
</evidence>
<evidence type="ECO:0000256" key="6">
    <source>
        <dbReference type="ARBA" id="ARBA00022485"/>
    </source>
</evidence>
<dbReference type="Gene3D" id="3.30.565.10">
    <property type="entry name" value="Histidine kinase-like ATPase, C-terminal domain"/>
    <property type="match status" value="1"/>
</dbReference>
<evidence type="ECO:0000256" key="13">
    <source>
        <dbReference type="ARBA" id="ARBA00022840"/>
    </source>
</evidence>
<dbReference type="InterPro" id="IPR003594">
    <property type="entry name" value="HATPase_dom"/>
</dbReference>
<keyword evidence="14" id="KW-0408">Iron</keyword>
<evidence type="ECO:0000256" key="9">
    <source>
        <dbReference type="ARBA" id="ARBA00022679"/>
    </source>
</evidence>
<keyword evidence="20" id="KW-0175">Coiled coil</keyword>
<name>W8VWU4_9FLAO</name>
<evidence type="ECO:0000256" key="12">
    <source>
        <dbReference type="ARBA" id="ARBA00022777"/>
    </source>
</evidence>
<evidence type="ECO:0000256" key="8">
    <source>
        <dbReference type="ARBA" id="ARBA00022553"/>
    </source>
</evidence>
<dbReference type="GO" id="GO:0000155">
    <property type="term" value="F:phosphorelay sensor kinase activity"/>
    <property type="evidence" value="ECO:0007669"/>
    <property type="project" value="InterPro"/>
</dbReference>
<evidence type="ECO:0000256" key="1">
    <source>
        <dbReference type="ARBA" id="ARBA00000085"/>
    </source>
</evidence>
<keyword evidence="10" id="KW-0479">Metal-binding</keyword>
<evidence type="ECO:0000256" key="19">
    <source>
        <dbReference type="PROSITE-ProRule" id="PRU00339"/>
    </source>
</evidence>
<evidence type="ECO:0000256" key="11">
    <source>
        <dbReference type="ARBA" id="ARBA00022741"/>
    </source>
</evidence>
<feature type="repeat" description="TPR" evidence="19">
    <location>
        <begin position="218"/>
        <end position="251"/>
    </location>
</feature>
<dbReference type="Gene3D" id="1.20.5.1930">
    <property type="match status" value="1"/>
</dbReference>
<dbReference type="SMART" id="SM00387">
    <property type="entry name" value="HATPase_c"/>
    <property type="match status" value="1"/>
</dbReference>
<proteinExistence type="predicted"/>
<evidence type="ECO:0000313" key="25">
    <source>
        <dbReference type="Proteomes" id="UP000031760"/>
    </source>
</evidence>
<dbReference type="EMBL" id="AP014548">
    <property type="protein sequence ID" value="BAO56633.1"/>
    <property type="molecule type" value="Genomic_DNA"/>
</dbReference>
<keyword evidence="21" id="KW-0812">Transmembrane</keyword>
<evidence type="ECO:0000256" key="7">
    <source>
        <dbReference type="ARBA" id="ARBA00022490"/>
    </source>
</evidence>
<dbReference type="KEGG" id="nmf:NMS_2624"/>
<keyword evidence="15" id="KW-0902">Two-component regulatory system</keyword>
<keyword evidence="12 24" id="KW-0418">Kinase</keyword>